<name>A0A8J6JD53_9FIRM</name>
<dbReference type="EMBL" id="JACOPP010000002">
    <property type="protein sequence ID" value="MBC5732509.1"/>
    <property type="molecule type" value="Genomic_DNA"/>
</dbReference>
<organism evidence="2 3">
    <name type="scientific">Lawsonibacter hominis</name>
    <dbReference type="NCBI Taxonomy" id="2763053"/>
    <lineage>
        <taxon>Bacteria</taxon>
        <taxon>Bacillati</taxon>
        <taxon>Bacillota</taxon>
        <taxon>Clostridia</taxon>
        <taxon>Eubacteriales</taxon>
        <taxon>Oscillospiraceae</taxon>
        <taxon>Lawsonibacter</taxon>
    </lineage>
</organism>
<dbReference type="AlphaFoldDB" id="A0A8J6JD53"/>
<dbReference type="InterPro" id="IPR007044">
    <property type="entry name" value="Cyclodeamin/CycHdrlase"/>
</dbReference>
<sequence length="223" mass="23703">MRTAESPACFDGERGSSTVNTAEQTCGGFLDALASKAPVPGGGGASALVGALGAALCTMVGNYTVGKKKYAAVEADVRVLMEKAEDLRGRLLALVDQDAAAFEPLSKAYSIPKDDPQRDAVLERCLRDAAAAPMEILRLSCEVIGLHKEMLEKGSLLMLSDVGTGVIFCRSALYGAWLNVKVNTKSIADQAFARAMNQEADDLVSQYGNVADQVYQSVMRRFS</sequence>
<feature type="domain" description="Cyclodeaminase/cyclohydrolase" evidence="1">
    <location>
        <begin position="25"/>
        <end position="201"/>
    </location>
</feature>
<dbReference type="GO" id="GO:0003824">
    <property type="term" value="F:catalytic activity"/>
    <property type="evidence" value="ECO:0007669"/>
    <property type="project" value="InterPro"/>
</dbReference>
<protein>
    <submittedName>
        <fullName evidence="2">Cyclodeaminase/cyclohydrolase family protein</fullName>
    </submittedName>
</protein>
<accession>A0A8J6JD53</accession>
<keyword evidence="3" id="KW-1185">Reference proteome</keyword>
<evidence type="ECO:0000313" key="3">
    <source>
        <dbReference type="Proteomes" id="UP000661435"/>
    </source>
</evidence>
<evidence type="ECO:0000313" key="2">
    <source>
        <dbReference type="EMBL" id="MBC5732509.1"/>
    </source>
</evidence>
<dbReference type="InterPro" id="IPR036178">
    <property type="entry name" value="Formintransfe-cycloase-like_sf"/>
</dbReference>
<reference evidence="2" key="1">
    <citation type="submission" date="2020-08" db="EMBL/GenBank/DDBJ databases">
        <title>Genome public.</title>
        <authorList>
            <person name="Liu C."/>
            <person name="Sun Q."/>
        </authorList>
    </citation>
    <scope>NUCLEOTIDE SEQUENCE</scope>
    <source>
        <strain evidence="2">NSJ-51</strain>
    </source>
</reference>
<dbReference type="Pfam" id="PF04961">
    <property type="entry name" value="FTCD_C"/>
    <property type="match status" value="1"/>
</dbReference>
<gene>
    <name evidence="2" type="ORF">H8S57_02050</name>
</gene>
<comment type="caution">
    <text evidence="2">The sequence shown here is derived from an EMBL/GenBank/DDBJ whole genome shotgun (WGS) entry which is preliminary data.</text>
</comment>
<proteinExistence type="predicted"/>
<dbReference type="Proteomes" id="UP000661435">
    <property type="component" value="Unassembled WGS sequence"/>
</dbReference>
<evidence type="ECO:0000259" key="1">
    <source>
        <dbReference type="Pfam" id="PF04961"/>
    </source>
</evidence>
<dbReference type="SUPFAM" id="SSF101262">
    <property type="entry name" value="Methenyltetrahydrofolate cyclohydrolase-like"/>
    <property type="match status" value="1"/>
</dbReference>
<dbReference type="Gene3D" id="1.20.120.680">
    <property type="entry name" value="Formiminotetrahydrofolate cyclodeaminase monomer, up-and-down helical bundle"/>
    <property type="match status" value="1"/>
</dbReference>